<keyword evidence="3" id="KW-1185">Reference proteome</keyword>
<keyword evidence="2" id="KW-0808">Transferase</keyword>
<dbReference type="InterPro" id="IPR028098">
    <property type="entry name" value="Glyco_trans_4-like_N"/>
</dbReference>
<dbReference type="PANTHER" id="PTHR12526">
    <property type="entry name" value="GLYCOSYLTRANSFERASE"/>
    <property type="match status" value="1"/>
</dbReference>
<accession>A0ABU9E5T3</accession>
<protein>
    <submittedName>
        <fullName evidence="2">Glycosyltransferase</fullName>
        <ecNumber evidence="2">2.4.-.-</ecNumber>
    </submittedName>
</protein>
<dbReference type="GO" id="GO:0016757">
    <property type="term" value="F:glycosyltransferase activity"/>
    <property type="evidence" value="ECO:0007669"/>
    <property type="project" value="UniProtKB-KW"/>
</dbReference>
<dbReference type="Pfam" id="PF13579">
    <property type="entry name" value="Glyco_trans_4_4"/>
    <property type="match status" value="1"/>
</dbReference>
<evidence type="ECO:0000313" key="2">
    <source>
        <dbReference type="EMBL" id="MEK9499414.1"/>
    </source>
</evidence>
<keyword evidence="2" id="KW-0328">Glycosyltransferase</keyword>
<evidence type="ECO:0000313" key="3">
    <source>
        <dbReference type="Proteomes" id="UP001484239"/>
    </source>
</evidence>
<dbReference type="SUPFAM" id="SSF53756">
    <property type="entry name" value="UDP-Glycosyltransferase/glycogen phosphorylase"/>
    <property type="match status" value="1"/>
</dbReference>
<dbReference type="Gene3D" id="3.40.50.2000">
    <property type="entry name" value="Glycogen Phosphorylase B"/>
    <property type="match status" value="2"/>
</dbReference>
<evidence type="ECO:0000259" key="1">
    <source>
        <dbReference type="Pfam" id="PF13579"/>
    </source>
</evidence>
<sequence>MRILKIWDADYPWDVRVEKVMRSLGEAGHEVHLVARNNKHSPIEETLPEGRVHRLRPWGFLPRKVDGLAQFPAFVNPRWYARLMEVGRKIDAEVVLVRDLPLAPAALAAARRLGVPVVLDMAENYPAMIRDIWLGGRQGPLDFLVRNPKLVSMVEKRTLPAMDHVIVVVAESGARIEKLGVSPDRITVVSNTPLESRIPEHPVDVEHSTDTLRMVYLGLLEKPRGIETVLDGVALLRDRGVKVFVDIIGGGMDEKLFHETAERNALGPDIVHFHGMLPYDDALAIFHRTDVGLVPHFAVESCSTTIPNKLFDYMSYGLPVITTDMPPAERIVNDIGSGAVFRSEDPVDFARAVESLVDLSVRSRCGSSGRRAITATYNWTQDAGRLVDALETTVRTHCGSASRSHPTLP</sequence>
<dbReference type="Proteomes" id="UP001484239">
    <property type="component" value="Unassembled WGS sequence"/>
</dbReference>
<dbReference type="EC" id="2.4.-.-" evidence="2"/>
<gene>
    <name evidence="2" type="ORF">WI372_00290</name>
</gene>
<dbReference type="RefSeq" id="WP_405286114.1">
    <property type="nucleotide sequence ID" value="NZ_JBBHLI010000001.1"/>
</dbReference>
<comment type="caution">
    <text evidence="2">The sequence shown here is derived from an EMBL/GenBank/DDBJ whole genome shotgun (WGS) entry which is preliminary data.</text>
</comment>
<proteinExistence type="predicted"/>
<dbReference type="PANTHER" id="PTHR12526:SF600">
    <property type="entry name" value="GLYCOSYL TRANSFERASE GROUP 1"/>
    <property type="match status" value="1"/>
</dbReference>
<reference evidence="2 3" key="1">
    <citation type="submission" date="2024-02" db="EMBL/GenBank/DDBJ databases">
        <title>A novel Gemmatimonadota bacterium.</title>
        <authorList>
            <person name="Du Z.-J."/>
            <person name="Ye Y.-Q."/>
        </authorList>
    </citation>
    <scope>NUCLEOTIDE SEQUENCE [LARGE SCALE GENOMIC DNA]</scope>
    <source>
        <strain evidence="2 3">DH-20</strain>
    </source>
</reference>
<dbReference type="EMBL" id="JBBHLI010000001">
    <property type="protein sequence ID" value="MEK9499414.1"/>
    <property type="molecule type" value="Genomic_DNA"/>
</dbReference>
<feature type="domain" description="Glycosyltransferase subfamily 4-like N-terminal" evidence="1">
    <location>
        <begin position="15"/>
        <end position="191"/>
    </location>
</feature>
<organism evidence="2 3">
    <name type="scientific">Gaopeijia maritima</name>
    <dbReference type="NCBI Taxonomy" id="3119007"/>
    <lineage>
        <taxon>Bacteria</taxon>
        <taxon>Pseudomonadati</taxon>
        <taxon>Gemmatimonadota</taxon>
        <taxon>Longimicrobiia</taxon>
        <taxon>Gaopeijiales</taxon>
        <taxon>Gaopeijiaceae</taxon>
        <taxon>Gaopeijia</taxon>
    </lineage>
</organism>
<dbReference type="Pfam" id="PF13692">
    <property type="entry name" value="Glyco_trans_1_4"/>
    <property type="match status" value="1"/>
</dbReference>
<name>A0ABU9E5T3_9BACT</name>